<reference evidence="11 12" key="1">
    <citation type="submission" date="2019-06" db="EMBL/GenBank/DDBJ databases">
        <title>Sequencing the genomes of 1000 actinobacteria strains.</title>
        <authorList>
            <person name="Klenk H.-P."/>
        </authorList>
    </citation>
    <scope>NUCLEOTIDE SEQUENCE [LARGE SCALE GENOMIC DNA]</scope>
    <source>
        <strain evidence="11 12">DSM 45015</strain>
    </source>
</reference>
<dbReference type="PRINTS" id="PR00162">
    <property type="entry name" value="RIESKE"/>
</dbReference>
<evidence type="ECO:0000259" key="10">
    <source>
        <dbReference type="PROSITE" id="PS51296"/>
    </source>
</evidence>
<dbReference type="PROSITE" id="PS51257">
    <property type="entry name" value="PROKAR_LIPOPROTEIN"/>
    <property type="match status" value="1"/>
</dbReference>
<dbReference type="PROSITE" id="PS51318">
    <property type="entry name" value="TAT"/>
    <property type="match status" value="1"/>
</dbReference>
<protein>
    <recommendedName>
        <fullName evidence="2">Cytochrome bc1 complex Rieske iron-sulfur subunit</fullName>
    </recommendedName>
    <alternativeName>
        <fullName evidence="8">Cytochrome bc1 reductase complex subunit QcrA</fullName>
    </alternativeName>
</protein>
<evidence type="ECO:0000256" key="5">
    <source>
        <dbReference type="ARBA" id="ARBA00023004"/>
    </source>
</evidence>
<dbReference type="InterPro" id="IPR005805">
    <property type="entry name" value="Rieske_Fe-S_prot_C"/>
</dbReference>
<keyword evidence="5" id="KW-0408">Iron</keyword>
<dbReference type="FunFam" id="2.102.10.10:FF:000016">
    <property type="entry name" value="Nitrite reductase/ring-hydroxylating ferredoxin subunit"/>
    <property type="match status" value="1"/>
</dbReference>
<gene>
    <name evidence="11" type="ORF">FHX37_1256</name>
</gene>
<dbReference type="GO" id="GO:0016020">
    <property type="term" value="C:membrane"/>
    <property type="evidence" value="ECO:0007669"/>
    <property type="project" value="InterPro"/>
</dbReference>
<dbReference type="InterPro" id="IPR014349">
    <property type="entry name" value="Rieske_Fe-S_prot"/>
</dbReference>
<evidence type="ECO:0000256" key="6">
    <source>
        <dbReference type="ARBA" id="ARBA00023014"/>
    </source>
</evidence>
<dbReference type="NCBIfam" id="TIGR01409">
    <property type="entry name" value="TAT_signal_seq"/>
    <property type="match status" value="1"/>
</dbReference>
<dbReference type="GO" id="GO:0016705">
    <property type="term" value="F:oxidoreductase activity, acting on paired donors, with incorporation or reduction of molecular oxygen"/>
    <property type="evidence" value="ECO:0007669"/>
    <property type="project" value="UniProtKB-ARBA"/>
</dbReference>
<keyword evidence="3" id="KW-0001">2Fe-2S</keyword>
<comment type="function">
    <text evidence="1">Iron-sulfur subunit of the cytochrome bc1 complex, an essential component of the respiratory electron transport chain required for ATP synthesis. The bc1 complex catalyzes the oxidation of menaquinol and the reduction of cytochrome c in the respiratory chain. The bc1 complex operates through a Q-cycle mechanism that couples electron transfer to generation of the proton gradient that drives ATP synthesis.</text>
</comment>
<dbReference type="GO" id="GO:0004497">
    <property type="term" value="F:monooxygenase activity"/>
    <property type="evidence" value="ECO:0007669"/>
    <property type="project" value="UniProtKB-ARBA"/>
</dbReference>
<comment type="caution">
    <text evidence="11">The sequence shown here is derived from an EMBL/GenBank/DDBJ whole genome shotgun (WGS) entry which is preliminary data.</text>
</comment>
<name>A0A543NHN9_9ACTN</name>
<dbReference type="Proteomes" id="UP000317422">
    <property type="component" value="Unassembled WGS sequence"/>
</dbReference>
<dbReference type="AlphaFoldDB" id="A0A543NHN9"/>
<keyword evidence="6" id="KW-0411">Iron-sulfur</keyword>
<sequence length="141" mass="14637">MDPEKPRPCGMTRRRMLGATGAAGAVAAGAGACSSTNEPQPQDSLRGTVVAQTSDVPQGSGTVLVDDKLVLTQPEQGEFQAYSAVCTHAGCTIQEVTERIRCLCHGSEFDIATGEVVAGPANDPLEKFTVSVDGTDITLED</sequence>
<feature type="domain" description="Rieske" evidence="10">
    <location>
        <begin position="48"/>
        <end position="139"/>
    </location>
</feature>
<dbReference type="EMBL" id="VFQC01000001">
    <property type="protein sequence ID" value="TQN31355.1"/>
    <property type="molecule type" value="Genomic_DNA"/>
</dbReference>
<accession>A0A543NHN9</accession>
<proteinExistence type="predicted"/>
<dbReference type="InterPro" id="IPR006311">
    <property type="entry name" value="TAT_signal"/>
</dbReference>
<dbReference type="InterPro" id="IPR036922">
    <property type="entry name" value="Rieske_2Fe-2S_sf"/>
</dbReference>
<evidence type="ECO:0000313" key="12">
    <source>
        <dbReference type="Proteomes" id="UP000317422"/>
    </source>
</evidence>
<keyword evidence="7" id="KW-1015">Disulfide bond</keyword>
<evidence type="ECO:0000256" key="9">
    <source>
        <dbReference type="ARBA" id="ARBA00034078"/>
    </source>
</evidence>
<evidence type="ECO:0000256" key="2">
    <source>
        <dbReference type="ARBA" id="ARBA00015816"/>
    </source>
</evidence>
<dbReference type="Gene3D" id="2.102.10.10">
    <property type="entry name" value="Rieske [2Fe-2S] iron-sulphur domain"/>
    <property type="match status" value="1"/>
</dbReference>
<dbReference type="Pfam" id="PF00355">
    <property type="entry name" value="Rieske"/>
    <property type="match status" value="1"/>
</dbReference>
<keyword evidence="4" id="KW-0479">Metal-binding</keyword>
<evidence type="ECO:0000313" key="11">
    <source>
        <dbReference type="EMBL" id="TQN31355.1"/>
    </source>
</evidence>
<dbReference type="GO" id="GO:0051537">
    <property type="term" value="F:2 iron, 2 sulfur cluster binding"/>
    <property type="evidence" value="ECO:0007669"/>
    <property type="project" value="UniProtKB-KW"/>
</dbReference>
<evidence type="ECO:0000256" key="4">
    <source>
        <dbReference type="ARBA" id="ARBA00022723"/>
    </source>
</evidence>
<dbReference type="InterPro" id="IPR019546">
    <property type="entry name" value="TAT_signal_bac_arc"/>
</dbReference>
<evidence type="ECO:0000256" key="3">
    <source>
        <dbReference type="ARBA" id="ARBA00022714"/>
    </source>
</evidence>
<organism evidence="11 12">
    <name type="scientific">Haloactinospora alba</name>
    <dbReference type="NCBI Taxonomy" id="405555"/>
    <lineage>
        <taxon>Bacteria</taxon>
        <taxon>Bacillati</taxon>
        <taxon>Actinomycetota</taxon>
        <taxon>Actinomycetes</taxon>
        <taxon>Streptosporangiales</taxon>
        <taxon>Nocardiopsidaceae</taxon>
        <taxon>Haloactinospora</taxon>
    </lineage>
</organism>
<comment type="cofactor">
    <cofactor evidence="9">
        <name>[2Fe-2S] cluster</name>
        <dbReference type="ChEBI" id="CHEBI:190135"/>
    </cofactor>
</comment>
<dbReference type="PANTHER" id="PTHR10134">
    <property type="entry name" value="CYTOCHROME B-C1 COMPLEX SUBUNIT RIESKE, MITOCHONDRIAL"/>
    <property type="match status" value="1"/>
</dbReference>
<evidence type="ECO:0000256" key="1">
    <source>
        <dbReference type="ARBA" id="ARBA00002494"/>
    </source>
</evidence>
<evidence type="ECO:0000256" key="7">
    <source>
        <dbReference type="ARBA" id="ARBA00023157"/>
    </source>
</evidence>
<dbReference type="InterPro" id="IPR017941">
    <property type="entry name" value="Rieske_2Fe-2S"/>
</dbReference>
<dbReference type="PROSITE" id="PS51296">
    <property type="entry name" value="RIESKE"/>
    <property type="match status" value="1"/>
</dbReference>
<dbReference type="CDD" id="cd03467">
    <property type="entry name" value="Rieske"/>
    <property type="match status" value="1"/>
</dbReference>
<dbReference type="GO" id="GO:0046872">
    <property type="term" value="F:metal ion binding"/>
    <property type="evidence" value="ECO:0007669"/>
    <property type="project" value="UniProtKB-KW"/>
</dbReference>
<evidence type="ECO:0000256" key="8">
    <source>
        <dbReference type="ARBA" id="ARBA00029586"/>
    </source>
</evidence>
<dbReference type="SUPFAM" id="SSF50022">
    <property type="entry name" value="ISP domain"/>
    <property type="match status" value="1"/>
</dbReference>
<keyword evidence="12" id="KW-1185">Reference proteome</keyword>